<dbReference type="EMBL" id="ACBZ01000023">
    <property type="protein sequence ID" value="EEG50443.1"/>
    <property type="molecule type" value="Genomic_DNA"/>
</dbReference>
<feature type="transmembrane region" description="Helical" evidence="5">
    <location>
        <begin position="89"/>
        <end position="113"/>
    </location>
</feature>
<dbReference type="NCBIfam" id="NF038017">
    <property type="entry name" value="ABC_perm1"/>
    <property type="match status" value="1"/>
</dbReference>
<dbReference type="Pfam" id="PF00528">
    <property type="entry name" value="BPD_transp_1"/>
    <property type="match status" value="1"/>
</dbReference>
<evidence type="ECO:0000256" key="3">
    <source>
        <dbReference type="ARBA" id="ARBA00022989"/>
    </source>
</evidence>
<dbReference type="AlphaFoldDB" id="C0CIE5"/>
<dbReference type="SUPFAM" id="SSF161098">
    <property type="entry name" value="MetI-like"/>
    <property type="match status" value="1"/>
</dbReference>
<dbReference type="PROSITE" id="PS50928">
    <property type="entry name" value="ABC_TM1"/>
    <property type="match status" value="1"/>
</dbReference>
<keyword evidence="2 5" id="KW-0812">Transmembrane</keyword>
<name>C0CIE5_BLAHS</name>
<dbReference type="CDD" id="cd06261">
    <property type="entry name" value="TM_PBP2"/>
    <property type="match status" value="1"/>
</dbReference>
<dbReference type="PANTHER" id="PTHR43632:SF1">
    <property type="entry name" value="PERMEASE COMPONENT OF TUNGSTATE ABC TRANSPORTER"/>
    <property type="match status" value="1"/>
</dbReference>
<dbReference type="HOGENOM" id="CLU_016047_14_2_9"/>
<dbReference type="Gene3D" id="1.10.3720.10">
    <property type="entry name" value="MetI-like"/>
    <property type="match status" value="1"/>
</dbReference>
<feature type="domain" description="ABC transmembrane type-1" evidence="6">
    <location>
        <begin position="19"/>
        <end position="215"/>
    </location>
</feature>
<reference evidence="7 8" key="2">
    <citation type="submission" date="2009-02" db="EMBL/GenBank/DDBJ databases">
        <title>Draft genome sequence of Blautia hydrogenotrophica DSM 10507 (Ruminococcus hydrogenotrophicus DSM 10507).</title>
        <authorList>
            <person name="Sudarsanam P."/>
            <person name="Ley R."/>
            <person name="Guruge J."/>
            <person name="Turnbaugh P.J."/>
            <person name="Mahowald M."/>
            <person name="Liep D."/>
            <person name="Gordon J."/>
        </authorList>
    </citation>
    <scope>NUCLEOTIDE SEQUENCE [LARGE SCALE GENOMIC DNA]</scope>
    <source>
        <strain evidence="8">DSM 10507 / JCM 14656 / S5a33</strain>
    </source>
</reference>
<keyword evidence="5" id="KW-0813">Transport</keyword>
<dbReference type="InterPro" id="IPR000515">
    <property type="entry name" value="MetI-like"/>
</dbReference>
<protein>
    <recommendedName>
        <fullName evidence="6">ABC transmembrane type-1 domain-containing protein</fullName>
    </recommendedName>
</protein>
<evidence type="ECO:0000256" key="2">
    <source>
        <dbReference type="ARBA" id="ARBA00022692"/>
    </source>
</evidence>
<reference evidence="7 8" key="1">
    <citation type="submission" date="2009-01" db="EMBL/GenBank/DDBJ databases">
        <authorList>
            <person name="Fulton L."/>
            <person name="Clifton S."/>
            <person name="Fulton B."/>
            <person name="Xu J."/>
            <person name="Minx P."/>
            <person name="Pepin K.H."/>
            <person name="Johnson M."/>
            <person name="Bhonagiri V."/>
            <person name="Nash W.E."/>
            <person name="Mardis E.R."/>
            <person name="Wilson R.K."/>
        </authorList>
    </citation>
    <scope>NUCLEOTIDE SEQUENCE [LARGE SCALE GENOMIC DNA]</scope>
    <source>
        <strain evidence="8">DSM 10507 / JCM 14656 / S5a33</strain>
    </source>
</reference>
<dbReference type="GeneID" id="86821842"/>
<keyword evidence="3 5" id="KW-1133">Transmembrane helix</keyword>
<comment type="similarity">
    <text evidence="5">Belongs to the binding-protein-dependent transport system permease family.</text>
</comment>
<evidence type="ECO:0000259" key="6">
    <source>
        <dbReference type="PROSITE" id="PS50928"/>
    </source>
</evidence>
<sequence>MLKTMIEEIFSDVGVYDAIRVTFRMAVTSTFISAVLGIVLGLALERFSFPGKRVVVRINRTLMGVPPVVVGLIVYMLTMRRGPLGKLELLFTVEGMILAQTIIITPIICGMIYTYGNKTAPAVRVFAKTMGAGKLQTNLLILREMKHEIYFAIVSGFGRSISEVGAVMLVGGNIKGHTRTMTTAISLLKSQGIFTEGLTLGILLLVMAFLLQCLADFFQKESKENENY</sequence>
<evidence type="ECO:0000256" key="1">
    <source>
        <dbReference type="ARBA" id="ARBA00004141"/>
    </source>
</evidence>
<evidence type="ECO:0000256" key="5">
    <source>
        <dbReference type="RuleBase" id="RU363032"/>
    </source>
</evidence>
<keyword evidence="8" id="KW-1185">Reference proteome</keyword>
<dbReference type="PATRIC" id="fig|476272.21.peg.3616"/>
<gene>
    <name evidence="7" type="ORF">RUMHYD_00609</name>
</gene>
<keyword evidence="4 5" id="KW-0472">Membrane</keyword>
<comment type="subcellular location">
    <subcellularLocation>
        <location evidence="5">Cell membrane</location>
        <topology evidence="5">Multi-pass membrane protein</topology>
    </subcellularLocation>
    <subcellularLocation>
        <location evidence="1">Membrane</location>
        <topology evidence="1">Multi-pass membrane protein</topology>
    </subcellularLocation>
</comment>
<feature type="transmembrane region" description="Helical" evidence="5">
    <location>
        <begin position="193"/>
        <end position="218"/>
    </location>
</feature>
<dbReference type="PANTHER" id="PTHR43632">
    <property type="entry name" value="PERMEASE COMPONENT OF TUNGSTATE ABC TRANSPORTER"/>
    <property type="match status" value="1"/>
</dbReference>
<dbReference type="InterPro" id="IPR049783">
    <property type="entry name" value="ABC_perm_TupB-like"/>
</dbReference>
<dbReference type="GO" id="GO:0055085">
    <property type="term" value="P:transmembrane transport"/>
    <property type="evidence" value="ECO:0007669"/>
    <property type="project" value="InterPro"/>
</dbReference>
<evidence type="ECO:0000313" key="8">
    <source>
        <dbReference type="Proteomes" id="UP000003100"/>
    </source>
</evidence>
<feature type="transmembrane region" description="Helical" evidence="5">
    <location>
        <begin position="21"/>
        <end position="44"/>
    </location>
</feature>
<feature type="transmembrane region" description="Helical" evidence="5">
    <location>
        <begin position="149"/>
        <end position="172"/>
    </location>
</feature>
<evidence type="ECO:0000313" key="7">
    <source>
        <dbReference type="EMBL" id="EEG50443.1"/>
    </source>
</evidence>
<dbReference type="InterPro" id="IPR035906">
    <property type="entry name" value="MetI-like_sf"/>
</dbReference>
<feature type="transmembrane region" description="Helical" evidence="5">
    <location>
        <begin position="56"/>
        <end position="77"/>
    </location>
</feature>
<dbReference type="GO" id="GO:0005886">
    <property type="term" value="C:plasma membrane"/>
    <property type="evidence" value="ECO:0007669"/>
    <property type="project" value="UniProtKB-SubCell"/>
</dbReference>
<organism evidence="7 8">
    <name type="scientific">Blautia hydrogenotrophica (strain DSM 10507 / JCM 14656 / S5a33)</name>
    <name type="common">Ruminococcus hydrogenotrophicus</name>
    <dbReference type="NCBI Taxonomy" id="476272"/>
    <lineage>
        <taxon>Bacteria</taxon>
        <taxon>Bacillati</taxon>
        <taxon>Bacillota</taxon>
        <taxon>Clostridia</taxon>
        <taxon>Lachnospirales</taxon>
        <taxon>Lachnospiraceae</taxon>
        <taxon>Blautia</taxon>
    </lineage>
</organism>
<accession>C0CIE5</accession>
<dbReference type="RefSeq" id="WP_005945961.1">
    <property type="nucleotide sequence ID" value="NZ_CP136423.1"/>
</dbReference>
<evidence type="ECO:0000256" key="4">
    <source>
        <dbReference type="ARBA" id="ARBA00023136"/>
    </source>
</evidence>
<dbReference type="eggNOG" id="COG4662">
    <property type="taxonomic scope" value="Bacteria"/>
</dbReference>
<proteinExistence type="inferred from homology"/>
<dbReference type="Proteomes" id="UP000003100">
    <property type="component" value="Unassembled WGS sequence"/>
</dbReference>